<feature type="region of interest" description="Disordered" evidence="1">
    <location>
        <begin position="67"/>
        <end position="88"/>
    </location>
</feature>
<dbReference type="Proteomes" id="UP001231189">
    <property type="component" value="Unassembled WGS sequence"/>
</dbReference>
<comment type="caution">
    <text evidence="2">The sequence shown here is derived from an EMBL/GenBank/DDBJ whole genome shotgun (WGS) entry which is preliminary data.</text>
</comment>
<sequence>MESEVHFPGPAVLEGPPHAHRLDVMHITKNVTESLLGTLMNMPERTKDGPKARTDLKLLGLKKELQYPTDSDDDDEQTETTQGHHKRAKKNEVVVLKPACFTPSEEELERFFECLLGILPVAMRGIMDDHVRETLFGLCNFFDVISRKSIGVKQLNRLQEEIVEILCELEIYFPPRSSTSWARPDGSIAKGFLTYECISFCQNYLSTENEDVGPGHNVRTYRSYDINGYRFYTEEKDKNSEYQNSGVTMLSYTDDKTDVKERFYGRIEEIWELDYVGVTIPMFRVRWAKSVEKDGLYFTTMVIPDAKSKTPSAKNEPWVLATQVDQCFFITDPSKPSRVVVRRGKRSIIGMEGEADKQDIDKNGDPKIEEEFDKYFDKPTTYSKNFDLAISRAVRPGPSSPTFFFPNTLRAALAALRVLASPPPRLGGAPPDTEERRPEDPPPPATGGGGGGPPPAARQEEEEARRPPPATGGGGGGPPPAARTILVDDHLPVSIDAFTN</sequence>
<dbReference type="EMBL" id="JAUUTY010000003">
    <property type="protein sequence ID" value="KAK1670036.1"/>
    <property type="molecule type" value="Genomic_DNA"/>
</dbReference>
<name>A0AAD8T506_LOLMU</name>
<keyword evidence="3" id="KW-1185">Reference proteome</keyword>
<gene>
    <name evidence="2" type="ORF">QYE76_058195</name>
</gene>
<protein>
    <submittedName>
        <fullName evidence="2">Uncharacterized protein</fullName>
    </submittedName>
</protein>
<proteinExistence type="predicted"/>
<organism evidence="2 3">
    <name type="scientific">Lolium multiflorum</name>
    <name type="common">Italian ryegrass</name>
    <name type="synonym">Lolium perenne subsp. multiflorum</name>
    <dbReference type="NCBI Taxonomy" id="4521"/>
    <lineage>
        <taxon>Eukaryota</taxon>
        <taxon>Viridiplantae</taxon>
        <taxon>Streptophyta</taxon>
        <taxon>Embryophyta</taxon>
        <taxon>Tracheophyta</taxon>
        <taxon>Spermatophyta</taxon>
        <taxon>Magnoliopsida</taxon>
        <taxon>Liliopsida</taxon>
        <taxon>Poales</taxon>
        <taxon>Poaceae</taxon>
        <taxon>BOP clade</taxon>
        <taxon>Pooideae</taxon>
        <taxon>Poodae</taxon>
        <taxon>Poeae</taxon>
        <taxon>Poeae Chloroplast Group 2 (Poeae type)</taxon>
        <taxon>Loliodinae</taxon>
        <taxon>Loliinae</taxon>
        <taxon>Lolium</taxon>
    </lineage>
</organism>
<dbReference type="PANTHER" id="PTHR48258:SF9">
    <property type="entry name" value="OS01G0348150 PROTEIN"/>
    <property type="match status" value="1"/>
</dbReference>
<dbReference type="PANTHER" id="PTHR48258">
    <property type="entry name" value="DUF4218 DOMAIN-CONTAINING PROTEIN-RELATED"/>
    <property type="match status" value="1"/>
</dbReference>
<reference evidence="2" key="1">
    <citation type="submission" date="2023-07" db="EMBL/GenBank/DDBJ databases">
        <title>A chromosome-level genome assembly of Lolium multiflorum.</title>
        <authorList>
            <person name="Chen Y."/>
            <person name="Copetti D."/>
            <person name="Kolliker R."/>
            <person name="Studer B."/>
        </authorList>
    </citation>
    <scope>NUCLEOTIDE SEQUENCE</scope>
    <source>
        <strain evidence="2">02402/16</strain>
        <tissue evidence="2">Leaf</tissue>
    </source>
</reference>
<evidence type="ECO:0000313" key="3">
    <source>
        <dbReference type="Proteomes" id="UP001231189"/>
    </source>
</evidence>
<evidence type="ECO:0000256" key="1">
    <source>
        <dbReference type="SAM" id="MobiDB-lite"/>
    </source>
</evidence>
<dbReference type="AlphaFoldDB" id="A0AAD8T506"/>
<feature type="region of interest" description="Disordered" evidence="1">
    <location>
        <begin position="421"/>
        <end position="500"/>
    </location>
</feature>
<accession>A0AAD8T506</accession>
<evidence type="ECO:0000313" key="2">
    <source>
        <dbReference type="EMBL" id="KAK1670036.1"/>
    </source>
</evidence>